<reference evidence="1 2" key="1">
    <citation type="submission" date="2019-07" db="EMBL/GenBank/DDBJ databases">
        <authorList>
            <person name="Stoner T.H."/>
            <person name="Garlena R.A."/>
            <person name="Russell D.A."/>
            <person name="Pope W.H."/>
            <person name="Jacobs-Sera D."/>
            <person name="Hatfull G.F."/>
        </authorList>
    </citation>
    <scope>NUCLEOTIDE SEQUENCE [LARGE SCALE GENOMIC DNA]</scope>
</reference>
<name>A0A5J6THQ0_9CAUD</name>
<sequence>MTITLLAPDGVATTAQQERQAKAPLNGGGFGRPLGGRSGFRVDVSSTVLVATTTTWTLKPCAVMLDPGATTHQGMYGWSSDSDITGAVTAADATYARKDIVYILVNDSTAGDGSGATSAPVVYLAGTPSATPSAPAVPPRGFLLGTITVPQVGGGSPTVAINSARFVAAGGILPVTSAADRPTSPYVGQQVCRLDREGWIQTYTGNTTLSASGWEYKGAPRRVTANVSTFTNASGNNDRLLLTMPDTPGGAGALIKPYPQKYKAFLKLSINCGSITSGVLVVNAAVSGGQPSAALAQSKASIAWTAPGAYLQTASVETDWLTVAAGGNPLIRAWVEVVSGAVTNTVSTLSPYTAFYAELRPDDD</sequence>
<dbReference type="GeneID" id="55813783"/>
<accession>A0A5J6THQ0</accession>
<proteinExistence type="predicted"/>
<dbReference type="RefSeq" id="YP_009884423.1">
    <property type="nucleotide sequence ID" value="NC_049470.1"/>
</dbReference>
<dbReference type="KEGG" id="vg:55813783"/>
<dbReference type="Proteomes" id="UP000325735">
    <property type="component" value="Segment"/>
</dbReference>
<gene>
    <name evidence="1" type="primary">20</name>
    <name evidence="1" type="ORF">PBI_TRIPLEJ_20</name>
</gene>
<evidence type="ECO:0000313" key="1">
    <source>
        <dbReference type="EMBL" id="QFG09564.1"/>
    </source>
</evidence>
<keyword evidence="2" id="KW-1185">Reference proteome</keyword>
<dbReference type="EMBL" id="MN234178">
    <property type="protein sequence ID" value="QFG09564.1"/>
    <property type="molecule type" value="Genomic_DNA"/>
</dbReference>
<evidence type="ECO:0000313" key="2">
    <source>
        <dbReference type="Proteomes" id="UP000325735"/>
    </source>
</evidence>
<protein>
    <submittedName>
        <fullName evidence="1">Minor tail protein</fullName>
    </submittedName>
</protein>
<organism evidence="1 2">
    <name type="scientific">Arthrobacter phage TripleJ</name>
    <dbReference type="NCBI Taxonomy" id="2599838"/>
    <lineage>
        <taxon>Viruses</taxon>
        <taxon>Duplodnaviria</taxon>
        <taxon>Heunggongvirae</taxon>
        <taxon>Uroviricota</taxon>
        <taxon>Caudoviricetes</taxon>
        <taxon>Triplejayvirus</taxon>
        <taxon>Triplejayvirus tripleJ</taxon>
    </lineage>
</organism>